<proteinExistence type="predicted"/>
<accession>A0A8H7PS39</accession>
<sequence length="745" mass="84609">MQQEVSEGPFLLQEMLISEESTQEGYLSDPPVEPEESITLLPPATFGPNELPLTYDNIMLHGTRLGNVDFLRAFDFSSEASFNPGRAWEENMRQIYVRCFTLTAEQLDDIINDWKDSDYYPEEARTWASECRNEQEDNLIYIRYVGQCFLFTRFAQTLSTLYPQAYLATKVFALREPLSIAPDLVDDYERMLICVLGYEQLLNKQLGGYYDPIDLDDGEINLFKSLQTNICSRWYPQKAPLPEDQKSRLNMDLSNMTQWADGNASIVHKFCAEYTEKSFKEQTPHLYRNAVLAVLFGDDVTLVAFTQQQDFLCRFSNELLARSSAVAINVVTQLLKIDMNEADDVSKEHHFSIFPFRDLYPWIGKRFSNKAREFAQRYLHTVRPLLVIGLGSDCSGALAANLFHNNGVQSKMFLPFAGIPKNTGLTGQLESARTACSRMFEKRSQEQFPRTALNMELTSKRNSEAELLSIAEAESAIGVPGSAEREQQLVRLWKMNLGRLHTIIPHDEEQKPTWLALMNEVGLEKSYAMTLMNKKQAQDGVAAGKHPLRHILRPRKPAFVSDEGEDWMWIDEIAQPILSERGRWMESRRKLAADHYSSERQRDRAFSTGTTTYYNTIHDIPVLIRSDGRFYVYYQDPGTGNRYTYTMHHKAAFSSEGAERRLVVTETGLAVVNEEGQYIPSAKGIAQNFMGYTEIPFKTDGHVLKQAWERARPGGNVSLSVGGSASVVNAEAGPSQTADTEEVVE</sequence>
<dbReference type="AlphaFoldDB" id="A0A8H7PS39"/>
<evidence type="ECO:0000313" key="1">
    <source>
        <dbReference type="EMBL" id="KAG2179262.1"/>
    </source>
</evidence>
<reference evidence="1" key="1">
    <citation type="submission" date="2020-12" db="EMBL/GenBank/DDBJ databases">
        <title>Metabolic potential, ecology and presence of endohyphal bacteria is reflected in genomic diversity of Mucoromycotina.</title>
        <authorList>
            <person name="Muszewska A."/>
            <person name="Okrasinska A."/>
            <person name="Steczkiewicz K."/>
            <person name="Drgas O."/>
            <person name="Orlowska M."/>
            <person name="Perlinska-Lenart U."/>
            <person name="Aleksandrzak-Piekarczyk T."/>
            <person name="Szatraj K."/>
            <person name="Zielenkiewicz U."/>
            <person name="Pilsyk S."/>
            <person name="Malc E."/>
            <person name="Mieczkowski P."/>
            <person name="Kruszewska J.S."/>
            <person name="Biernat P."/>
            <person name="Pawlowska J."/>
        </authorList>
    </citation>
    <scope>NUCLEOTIDE SEQUENCE</scope>
    <source>
        <strain evidence="1">WA0000067209</strain>
    </source>
</reference>
<keyword evidence="2" id="KW-1185">Reference proteome</keyword>
<organism evidence="1 2">
    <name type="scientific">Mortierella isabellina</name>
    <name type="common">Filamentous fungus</name>
    <name type="synonym">Umbelopsis isabellina</name>
    <dbReference type="NCBI Taxonomy" id="91625"/>
    <lineage>
        <taxon>Eukaryota</taxon>
        <taxon>Fungi</taxon>
        <taxon>Fungi incertae sedis</taxon>
        <taxon>Mucoromycota</taxon>
        <taxon>Mucoromycotina</taxon>
        <taxon>Umbelopsidomycetes</taxon>
        <taxon>Umbelopsidales</taxon>
        <taxon>Umbelopsidaceae</taxon>
        <taxon>Umbelopsis</taxon>
    </lineage>
</organism>
<evidence type="ECO:0000313" key="2">
    <source>
        <dbReference type="Proteomes" id="UP000654370"/>
    </source>
</evidence>
<comment type="caution">
    <text evidence="1">The sequence shown here is derived from an EMBL/GenBank/DDBJ whole genome shotgun (WGS) entry which is preliminary data.</text>
</comment>
<dbReference type="OrthoDB" id="2246311at2759"/>
<name>A0A8H7PS39_MORIS</name>
<dbReference type="Proteomes" id="UP000654370">
    <property type="component" value="Unassembled WGS sequence"/>
</dbReference>
<protein>
    <submittedName>
        <fullName evidence="1">Uncharacterized protein</fullName>
    </submittedName>
</protein>
<gene>
    <name evidence="1" type="ORF">INT43_002112</name>
</gene>
<dbReference type="EMBL" id="JAEPQZ010000007">
    <property type="protein sequence ID" value="KAG2179262.1"/>
    <property type="molecule type" value="Genomic_DNA"/>
</dbReference>